<dbReference type="GO" id="GO:0006261">
    <property type="term" value="P:DNA-templated DNA replication"/>
    <property type="evidence" value="ECO:0007669"/>
    <property type="project" value="TreeGrafter"/>
</dbReference>
<proteinExistence type="inferred from homology"/>
<dbReference type="InterPro" id="IPR012763">
    <property type="entry name" value="DNA_pol_III_sug/sutau_N"/>
</dbReference>
<dbReference type="PANTHER" id="PTHR11669:SF0">
    <property type="entry name" value="PROTEIN STICHEL-LIKE 2"/>
    <property type="match status" value="1"/>
</dbReference>
<dbReference type="SUPFAM" id="SSF48019">
    <property type="entry name" value="post-AAA+ oligomerization domain-like"/>
    <property type="match status" value="1"/>
</dbReference>
<evidence type="ECO:0000256" key="5">
    <source>
        <dbReference type="ARBA" id="ARBA00022723"/>
    </source>
</evidence>
<evidence type="ECO:0000313" key="14">
    <source>
        <dbReference type="Proteomes" id="UP000177885"/>
    </source>
</evidence>
<dbReference type="Pfam" id="PF12169">
    <property type="entry name" value="DNA_pol3_gamma3"/>
    <property type="match status" value="1"/>
</dbReference>
<dbReference type="EC" id="2.7.7.7" evidence="11"/>
<comment type="function">
    <text evidence="11">DNA polymerase III is a complex, multichain enzyme responsible for most of the replicative synthesis in bacteria. This DNA polymerase also exhibits 3' to 5' exonuclease activity.</text>
</comment>
<evidence type="ECO:0000256" key="3">
    <source>
        <dbReference type="ARBA" id="ARBA00022695"/>
    </source>
</evidence>
<comment type="catalytic activity">
    <reaction evidence="10 11">
        <text>DNA(n) + a 2'-deoxyribonucleoside 5'-triphosphate = DNA(n+1) + diphosphate</text>
        <dbReference type="Rhea" id="RHEA:22508"/>
        <dbReference type="Rhea" id="RHEA-COMP:17339"/>
        <dbReference type="Rhea" id="RHEA-COMP:17340"/>
        <dbReference type="ChEBI" id="CHEBI:33019"/>
        <dbReference type="ChEBI" id="CHEBI:61560"/>
        <dbReference type="ChEBI" id="CHEBI:173112"/>
        <dbReference type="EC" id="2.7.7.7"/>
    </reaction>
</comment>
<evidence type="ECO:0000256" key="10">
    <source>
        <dbReference type="ARBA" id="ARBA00049244"/>
    </source>
</evidence>
<evidence type="ECO:0000256" key="11">
    <source>
        <dbReference type="RuleBase" id="RU364063"/>
    </source>
</evidence>
<dbReference type="Proteomes" id="UP000177885">
    <property type="component" value="Unassembled WGS sequence"/>
</dbReference>
<dbReference type="Pfam" id="PF22608">
    <property type="entry name" value="DNAX_ATPase_lid"/>
    <property type="match status" value="1"/>
</dbReference>
<dbReference type="AlphaFoldDB" id="A0A1F7TKM0"/>
<keyword evidence="4 11" id="KW-0235">DNA replication</keyword>
<keyword evidence="5" id="KW-0479">Metal-binding</keyword>
<dbReference type="EMBL" id="MGDT01000007">
    <property type="protein sequence ID" value="OGL66530.1"/>
    <property type="molecule type" value="Genomic_DNA"/>
</dbReference>
<evidence type="ECO:0000259" key="12">
    <source>
        <dbReference type="SMART" id="SM00382"/>
    </source>
</evidence>
<dbReference type="InterPro" id="IPR027417">
    <property type="entry name" value="P-loop_NTPase"/>
</dbReference>
<evidence type="ECO:0000256" key="2">
    <source>
        <dbReference type="ARBA" id="ARBA00022679"/>
    </source>
</evidence>
<dbReference type="NCBIfam" id="NF004046">
    <property type="entry name" value="PRK05563.1"/>
    <property type="match status" value="1"/>
</dbReference>
<protein>
    <recommendedName>
        <fullName evidence="11">DNA polymerase III subunit gamma/tau</fullName>
        <ecNumber evidence="11">2.7.7.7</ecNumber>
    </recommendedName>
</protein>
<dbReference type="FunFam" id="3.40.50.300:FF:000014">
    <property type="entry name" value="DNA polymerase III subunit gamma/tau"/>
    <property type="match status" value="1"/>
</dbReference>
<keyword evidence="8 11" id="KW-0067">ATP-binding</keyword>
<accession>A0A1F7TKM0</accession>
<keyword evidence="3 11" id="KW-0548">Nucleotidyltransferase</keyword>
<keyword evidence="2 11" id="KW-0808">Transferase</keyword>
<dbReference type="InterPro" id="IPR003593">
    <property type="entry name" value="AAA+_ATPase"/>
</dbReference>
<dbReference type="Gene3D" id="3.40.50.300">
    <property type="entry name" value="P-loop containing nucleotide triphosphate hydrolases"/>
    <property type="match status" value="1"/>
</dbReference>
<dbReference type="SMART" id="SM00382">
    <property type="entry name" value="AAA"/>
    <property type="match status" value="1"/>
</dbReference>
<feature type="domain" description="AAA+ ATPase" evidence="12">
    <location>
        <begin position="36"/>
        <end position="191"/>
    </location>
</feature>
<evidence type="ECO:0000256" key="7">
    <source>
        <dbReference type="ARBA" id="ARBA00022833"/>
    </source>
</evidence>
<keyword evidence="6 11" id="KW-0547">Nucleotide-binding</keyword>
<comment type="caution">
    <text evidence="13">The sequence shown here is derived from an EMBL/GenBank/DDBJ whole genome shotgun (WGS) entry which is preliminary data.</text>
</comment>
<evidence type="ECO:0000256" key="6">
    <source>
        <dbReference type="ARBA" id="ARBA00022741"/>
    </source>
</evidence>
<dbReference type="GO" id="GO:0005524">
    <property type="term" value="F:ATP binding"/>
    <property type="evidence" value="ECO:0007669"/>
    <property type="project" value="UniProtKB-KW"/>
</dbReference>
<name>A0A1F7TKM0_9BACT</name>
<dbReference type="GO" id="GO:0046872">
    <property type="term" value="F:metal ion binding"/>
    <property type="evidence" value="ECO:0007669"/>
    <property type="project" value="UniProtKB-KW"/>
</dbReference>
<reference evidence="13 14" key="1">
    <citation type="journal article" date="2016" name="Nat. Commun.">
        <title>Thousands of microbial genomes shed light on interconnected biogeochemical processes in an aquifer system.</title>
        <authorList>
            <person name="Anantharaman K."/>
            <person name="Brown C.T."/>
            <person name="Hug L.A."/>
            <person name="Sharon I."/>
            <person name="Castelle C.J."/>
            <person name="Probst A.J."/>
            <person name="Thomas B.C."/>
            <person name="Singh A."/>
            <person name="Wilkins M.J."/>
            <person name="Karaoz U."/>
            <person name="Brodie E.L."/>
            <person name="Williams K.H."/>
            <person name="Hubbard S.S."/>
            <person name="Banfield J.F."/>
        </authorList>
    </citation>
    <scope>NUCLEOTIDE SEQUENCE [LARGE SCALE GENOMIC DNA]</scope>
</reference>
<organism evidence="13 14">
    <name type="scientific">Candidatus Uhrbacteria bacterium RIFCSPHIGHO2_01_FULL_63_20</name>
    <dbReference type="NCBI Taxonomy" id="1802385"/>
    <lineage>
        <taxon>Bacteria</taxon>
        <taxon>Candidatus Uhriibacteriota</taxon>
    </lineage>
</organism>
<evidence type="ECO:0000256" key="9">
    <source>
        <dbReference type="ARBA" id="ARBA00022932"/>
    </source>
</evidence>
<dbReference type="PANTHER" id="PTHR11669">
    <property type="entry name" value="REPLICATION FACTOR C / DNA POLYMERASE III GAMMA-TAU SUBUNIT"/>
    <property type="match status" value="1"/>
</dbReference>
<dbReference type="InterPro" id="IPR045085">
    <property type="entry name" value="HLD_clamp_pol_III_gamma_tau"/>
</dbReference>
<dbReference type="GO" id="GO:0009360">
    <property type="term" value="C:DNA polymerase III complex"/>
    <property type="evidence" value="ECO:0007669"/>
    <property type="project" value="InterPro"/>
</dbReference>
<dbReference type="InterPro" id="IPR022754">
    <property type="entry name" value="DNA_pol_III_gamma-3"/>
</dbReference>
<dbReference type="GO" id="GO:0003677">
    <property type="term" value="F:DNA binding"/>
    <property type="evidence" value="ECO:0007669"/>
    <property type="project" value="InterPro"/>
</dbReference>
<dbReference type="GO" id="GO:0003887">
    <property type="term" value="F:DNA-directed DNA polymerase activity"/>
    <property type="evidence" value="ECO:0007669"/>
    <property type="project" value="UniProtKB-KW"/>
</dbReference>
<evidence type="ECO:0000256" key="4">
    <source>
        <dbReference type="ARBA" id="ARBA00022705"/>
    </source>
</evidence>
<dbReference type="Pfam" id="PF13177">
    <property type="entry name" value="DNA_pol3_delta2"/>
    <property type="match status" value="1"/>
</dbReference>
<dbReference type="NCBIfam" id="TIGR02397">
    <property type="entry name" value="dnaX_nterm"/>
    <property type="match status" value="1"/>
</dbReference>
<gene>
    <name evidence="11" type="primary">dnaX</name>
    <name evidence="13" type="ORF">A2856_02460</name>
</gene>
<evidence type="ECO:0000256" key="8">
    <source>
        <dbReference type="ARBA" id="ARBA00022840"/>
    </source>
</evidence>
<dbReference type="CDD" id="cd00009">
    <property type="entry name" value="AAA"/>
    <property type="match status" value="1"/>
</dbReference>
<dbReference type="CDD" id="cd18137">
    <property type="entry name" value="HLD_clamp_pol_III_gamma_tau"/>
    <property type="match status" value="1"/>
</dbReference>
<dbReference type="SUPFAM" id="SSF52540">
    <property type="entry name" value="P-loop containing nucleoside triphosphate hydrolases"/>
    <property type="match status" value="1"/>
</dbReference>
<sequence>MAEALYRKYRPVSFSDVVGQEHVKTTLKNEVASGTIAHSYLFTGPRGVGKTTVARILAKAVNCLKNGVGPSSAPEGASAGGEPCNACEACEAIAAGNALDVVELDAATHTGVDNIRETVIEAVRFAPNRLKHRVYVIDEVHMLSAGSFNALLKTLEEPPAHAVFVLATTEVHKVPATVVSRCQRFDFRRIGVADLVETLRDICKKEGREVDDAVLAEVARHADGGLRDAESLLGQLLAVGGKKVTADEAALVLPSTNALAAAELVEHLVKQDAASAVRLVNRCAEQGVDMPHFAADLVDALRAMLHASLGDAEALSMKLERSAAERLTALLGQTSPKALSAMTERFLEAKRHSKGDAIPQLPLELAIVESCIPANPAHPFEQPGVDSGPPLAETVAIETTALGDVPVLDLDEVKSRWPEVFQLVKAANASLPVVLKTGEVKGVDGNRIELSFAYALHAETVNNDRNRRILEPVLHKVYGRRIHVHGTYAASDGDDAVDALLEEFGGTAA</sequence>
<dbReference type="STRING" id="1802385.A2856_02460"/>
<evidence type="ECO:0000256" key="1">
    <source>
        <dbReference type="ARBA" id="ARBA00006360"/>
    </source>
</evidence>
<keyword evidence="7" id="KW-0862">Zinc</keyword>
<comment type="similarity">
    <text evidence="1 11">Belongs to the DnaX/STICHEL family.</text>
</comment>
<evidence type="ECO:0000313" key="13">
    <source>
        <dbReference type="EMBL" id="OGL66530.1"/>
    </source>
</evidence>
<comment type="subunit">
    <text evidence="11">DNA polymerase III contains a core (composed of alpha, epsilon and theta chains) that associates with a tau subunit. This core dimerizes to form the POLIII' complex. PolIII' associates with the gamma complex (composed of gamma, delta, delta', psi and chi chains) and with the beta chain to form the complete DNA polymerase III complex.</text>
</comment>
<dbReference type="Gene3D" id="1.20.272.10">
    <property type="match status" value="1"/>
</dbReference>
<dbReference type="InterPro" id="IPR008921">
    <property type="entry name" value="DNA_pol3_clamp-load_cplx_C"/>
</dbReference>
<dbReference type="Gene3D" id="1.10.8.60">
    <property type="match status" value="1"/>
</dbReference>
<dbReference type="InterPro" id="IPR050238">
    <property type="entry name" value="DNA_Rep/Repair_Clamp_Loader"/>
</dbReference>
<keyword evidence="9 11" id="KW-0239">DNA-directed DNA polymerase</keyword>